<keyword evidence="2" id="KW-0378">Hydrolase</keyword>
<dbReference type="GO" id="GO:0016787">
    <property type="term" value="F:hydrolase activity"/>
    <property type="evidence" value="ECO:0007669"/>
    <property type="project" value="UniProtKB-KW"/>
</dbReference>
<feature type="chain" id="PRO_5041946384" evidence="3">
    <location>
        <begin position="29"/>
        <end position="2481"/>
    </location>
</feature>
<dbReference type="Pfam" id="PF13946">
    <property type="entry name" value="DUF4214"/>
    <property type="match status" value="1"/>
</dbReference>
<reference evidence="5" key="1">
    <citation type="submission" date="2021-10" db="EMBL/GenBank/DDBJ databases">
        <title>Anaerobic single-cell dispensing facilitates the cultivation of human gut bacteria.</title>
        <authorList>
            <person name="Afrizal A."/>
        </authorList>
    </citation>
    <scope>NUCLEOTIDE SEQUENCE</scope>
    <source>
        <strain evidence="5">CLA-AA-H215</strain>
    </source>
</reference>
<dbReference type="Gene3D" id="3.40.50.1820">
    <property type="entry name" value="alpha/beta hydrolase"/>
    <property type="match status" value="4"/>
</dbReference>
<name>A0AAE3EEB5_9FIRM</name>
<keyword evidence="6" id="KW-1185">Reference proteome</keyword>
<dbReference type="SUPFAM" id="SSF53474">
    <property type="entry name" value="alpha/beta-Hydrolases"/>
    <property type="match status" value="4"/>
</dbReference>
<gene>
    <name evidence="5" type="ORF">LKD81_15580</name>
</gene>
<accession>A0AAE3EEB5</accession>
<evidence type="ECO:0000259" key="4">
    <source>
        <dbReference type="Pfam" id="PF13946"/>
    </source>
</evidence>
<dbReference type="InterPro" id="IPR025282">
    <property type="entry name" value="DUF4214"/>
</dbReference>
<feature type="domain" description="DUF4214" evidence="4">
    <location>
        <begin position="2415"/>
        <end position="2479"/>
    </location>
</feature>
<comment type="caution">
    <text evidence="5">The sequence shown here is derived from an EMBL/GenBank/DDBJ whole genome shotgun (WGS) entry which is preliminary data.</text>
</comment>
<dbReference type="PANTHER" id="PTHR43037">
    <property type="entry name" value="UNNAMED PRODUCT-RELATED"/>
    <property type="match status" value="1"/>
</dbReference>
<dbReference type="InterPro" id="IPR029058">
    <property type="entry name" value="AB_hydrolase_fold"/>
</dbReference>
<evidence type="ECO:0000256" key="3">
    <source>
        <dbReference type="SAM" id="SignalP"/>
    </source>
</evidence>
<feature type="signal peptide" evidence="3">
    <location>
        <begin position="1"/>
        <end position="28"/>
    </location>
</feature>
<dbReference type="Proteomes" id="UP001198182">
    <property type="component" value="Unassembled WGS sequence"/>
</dbReference>
<protein>
    <submittedName>
        <fullName evidence="5">DUF4214 domain-containing protein</fullName>
    </submittedName>
</protein>
<keyword evidence="1 3" id="KW-0732">Signal</keyword>
<proteinExistence type="predicted"/>
<dbReference type="InterPro" id="IPR038255">
    <property type="entry name" value="PBS_linker_sf"/>
</dbReference>
<evidence type="ECO:0000313" key="5">
    <source>
        <dbReference type="EMBL" id="MCC2232396.1"/>
    </source>
</evidence>
<organism evidence="5 6">
    <name type="scientific">Hominifimenecus microfluidus</name>
    <dbReference type="NCBI Taxonomy" id="2885348"/>
    <lineage>
        <taxon>Bacteria</taxon>
        <taxon>Bacillati</taxon>
        <taxon>Bacillota</taxon>
        <taxon>Clostridia</taxon>
        <taxon>Lachnospirales</taxon>
        <taxon>Lachnospiraceae</taxon>
        <taxon>Hominifimenecus</taxon>
    </lineage>
</organism>
<evidence type="ECO:0000256" key="1">
    <source>
        <dbReference type="ARBA" id="ARBA00022729"/>
    </source>
</evidence>
<sequence length="2481" mass="273933">MGKNRLLQKRIMACVMAATMVVPSNVMASPYQADEENPTAWEATADDAEAVPEAEEAAAEEAPVEDVVSEETVDAEAVEVQAAAEENALSIANVVSIQATTKPNFYGQRLYQITIQFSQNTDMTDADKAESYGVWDRSYTDGSFEEGSANITDIMVDDHTVTLTFSQEPANNKPFGMLCTTSWNYAKKDGSDKYNTVITQAENKAAAAGEFASYAYGGYQTRDNLDLVVFIGGKGALNEETGRPEGGIALTDGFGNRVGGTAWEDTYNIDLDEFTLDYFNLAVNPDKYSEFDGKIPVYYYVPDSYEDYYKDSEEGITLVFYNTGFGTSYYEKTDADGNVVAANMGTNVTYDNCVSAWKKLAEDGDISNDVIIGSADVYSSKNPDAGQELGRILKWFTENYNIKNVVLEGNSNGTSICSEALRQYPDIVDAFIVNNGCIATANRTTFKNNDEGKEQYNWSDEDIQAIVDNGICFWVLNGEQDFMADPTYGLHSLEMMKELYKEAGYTDEWIKDNLRSSMYKDWQFSTWGVNHHSCIKVTSWNYLTTPYLDVYEDGVNLEVGATYKVDPGSNKFHLDLANMEFTTYGDSVSEWALTRGTEGPAAIDADSIKEISVDLSQAAQLPLTGYFTKSIGEDRSVKFYISENASVRSYFTVVSVPDGVDTTKFLEESGWLDLAEERGECLFILEPADGKWGTQAEEQAYVDAAMSFLKKPVNANNVNIFGSTFGEFYLAGLGGGAAALEAWAAAHPLEVIAQVYMNDEGVDNDYLDTVKDVVWDGDEGVYTSFKDTVTANLTEDEMITNKDIPIPTWLAGYGKDSEAYWLQANDCKAEAAADDVYGNVYAQKDDSRAWATLSAGPISKVAVSGEVKDVAACTSAVADFLYTYTRYENTVAYANSLAYRMDYSAARVEAQQNAADGSVKESLTGVDVIGTGSTKIDGHGTMTVGVISFADINGDGQNDPREYYMYVPEGYEGKKLPVVFIWAGGSQTNNIFFDATSWGQVADENGIVLLFPGENQTTNPVGVGYVQSKEFYDALMTVLAEKVDGNDASIDFTRIYSTGQSAGSGTTTGFMASNPEMFAAIASTSGIPAAATLQQGTYAMVPAYTIFGEGDIDHNTPWDDTIGDKVDSWVDYVLTANSLGELQPEDKTESTVAGDYDRFITHYWRNSQGIPLFQLGRTLYRQHNCYLSEMSLMWDYLEHFSYEVSESGKITRYYSESAFAEDDAVVIKDDANAPKSLDGVAAPCYDYTDANQLPMTGYFSKTLASGRQIQVYIPGEASCRPYFHVIAVPNDVDDVYTFLAENGWFDLADESGECLYILMPGEDGWNGGEEELAYVSEALTWLNTPKADLPDPDHAKNVNYWSAFGEWYFVGYGEGCAPLEAWAAKNPIFVISQVYVNGTGAGQSYLDATGDTVYPVGTNGYDITQDVKTRLEAMGESMIKNKDIPVPTWFVGYAADDYSVSYWKGVNGCESRGVNGVFSQAKDYTPWQTQYAGPISKVVVTSGEADGADIYGFNTYYTRYDNTSAYGNALMRRSDYSDVIVAAHRSEDLYAEQKVTMADGKTGTMICEVKEVSGELREFLYYIPDSAVQNKNGAPLITVWAGGSQTSIIFMDSTCWWETANANGVALAFAAEHYNTSVAVTPAECDACYKHMISTMKAWDEEGKFDIDFTRVYSTGQSMGSMESQQFAQETPEYYAAVASTSFFQAYPDTQSGKSIPTYFLNGEGNGKDDTGTAYDDRWNRTDEWHQYFLTVNGFEYQNPEYDANGNMTKLGVPISEPVKTVSGDYNRFETYTWYDENQVPLVQYTNSLYRPHNCLTTEIPMMWDYLEHFSSVVAEDGTVTRYYSASAFAEDDAIEILKSLQDEVTDIDYTIVKNFYGYKVGEVTVTFEEDVNADKLAAADFTLYDRGSANPYFGEVKTSDVKVDGNVVTLTIDQGTDKTADRSRNTFGAMTTTGWYMDTEGNIFFGSEDANDELGIAINPNLTGKSCFPRENLDLILCVNGTDIEDGIKSTDGHGNLQEDSVWDEITDESGLSDIKLEMVDPGWKAEGYTIVNEMEKTEGKVPVHVIYPEGYDKNRAEKYPVIFYQAGGGVCYWELTDLNQAGVYAPATNLGDNTVYDVMMTKWHEAVPEAIIMSVNVHSNLTESPREIAGVLDYAVKNWNVDQDKIVGVGNSMGTLITSELIRIRPDLVTAFVECNGNLGGMASAVKLDGTLANSSLGNWSEKEVQAFIENEVAVWMFNGETDGDNPAAQQDIIEIVKNLYREDGKSESWIDGHVRASGLQSWKFKQWGETDHSVTKVVAWNYIENAYTDVNAGQPALAVGDTYRFTGAEANYNKYQYTMDYDYTVYEESVSQWVRNLFAGTYDDPEEPVYTDVEAFVARLYENVLGRTPDAKGLAAWVSQLTSGANGGEEVAKGFIFSSEYTKKNTSNDAFVEMLYATLLNRKSDATGKKAWVAQLNSGVSREEIVEGFIHSNEFIGI</sequence>
<dbReference type="EMBL" id="JAJEQR010000065">
    <property type="protein sequence ID" value="MCC2232396.1"/>
    <property type="molecule type" value="Genomic_DNA"/>
</dbReference>
<dbReference type="InterPro" id="IPR050955">
    <property type="entry name" value="Plant_Biomass_Hydrol_Est"/>
</dbReference>
<dbReference type="RefSeq" id="WP_308454803.1">
    <property type="nucleotide sequence ID" value="NZ_JAJEQR010000065.1"/>
</dbReference>
<evidence type="ECO:0000256" key="2">
    <source>
        <dbReference type="ARBA" id="ARBA00022801"/>
    </source>
</evidence>
<dbReference type="PANTHER" id="PTHR43037:SF5">
    <property type="entry name" value="FERULOYL ESTERASE"/>
    <property type="match status" value="1"/>
</dbReference>
<dbReference type="Gene3D" id="1.10.3130.20">
    <property type="entry name" value="Phycobilisome linker domain"/>
    <property type="match status" value="1"/>
</dbReference>
<feature type="non-terminal residue" evidence="5">
    <location>
        <position position="2481"/>
    </location>
</feature>
<evidence type="ECO:0000313" key="6">
    <source>
        <dbReference type="Proteomes" id="UP001198182"/>
    </source>
</evidence>